<dbReference type="Pfam" id="PF05163">
    <property type="entry name" value="DinB"/>
    <property type="match status" value="1"/>
</dbReference>
<comment type="similarity">
    <text evidence="1">Belongs to the DinB family.</text>
</comment>
<keyword evidence="4" id="KW-1185">Reference proteome</keyword>
<dbReference type="PANTHER" id="PTHR37302:SF3">
    <property type="entry name" value="DAMAGE-INDUCIBLE PROTEIN DINB"/>
    <property type="match status" value="1"/>
</dbReference>
<proteinExistence type="inferred from homology"/>
<dbReference type="InterPro" id="IPR007837">
    <property type="entry name" value="DinB"/>
</dbReference>
<dbReference type="RefSeq" id="WP_237851873.1">
    <property type="nucleotide sequence ID" value="NZ_JAKLWS010000001.1"/>
</dbReference>
<organism evidence="3 4">
    <name type="scientific">Rhodohalobacter sulfatireducens</name>
    <dbReference type="NCBI Taxonomy" id="2911366"/>
    <lineage>
        <taxon>Bacteria</taxon>
        <taxon>Pseudomonadati</taxon>
        <taxon>Balneolota</taxon>
        <taxon>Balneolia</taxon>
        <taxon>Balneolales</taxon>
        <taxon>Balneolaceae</taxon>
        <taxon>Rhodohalobacter</taxon>
    </lineage>
</organism>
<evidence type="ECO:0000256" key="2">
    <source>
        <dbReference type="ARBA" id="ARBA00022723"/>
    </source>
</evidence>
<evidence type="ECO:0000313" key="4">
    <source>
        <dbReference type="Proteomes" id="UP001165366"/>
    </source>
</evidence>
<keyword evidence="2" id="KW-0479">Metal-binding</keyword>
<protein>
    <submittedName>
        <fullName evidence="3">DinB family protein</fullName>
    </submittedName>
</protein>
<accession>A0ABS9K842</accession>
<evidence type="ECO:0000256" key="1">
    <source>
        <dbReference type="ARBA" id="ARBA00008635"/>
    </source>
</evidence>
<dbReference type="Gene3D" id="1.20.120.450">
    <property type="entry name" value="dinb family like domain"/>
    <property type="match status" value="1"/>
</dbReference>
<reference evidence="3" key="1">
    <citation type="submission" date="2022-01" db="EMBL/GenBank/DDBJ databases">
        <authorList>
            <person name="Wang Y."/>
        </authorList>
    </citation>
    <scope>NUCLEOTIDE SEQUENCE</scope>
    <source>
        <strain evidence="3">WB101</strain>
    </source>
</reference>
<dbReference type="PANTHER" id="PTHR37302">
    <property type="entry name" value="SLR1116 PROTEIN"/>
    <property type="match status" value="1"/>
</dbReference>
<evidence type="ECO:0000313" key="3">
    <source>
        <dbReference type="EMBL" id="MCG2587026.1"/>
    </source>
</evidence>
<dbReference type="SUPFAM" id="SSF109854">
    <property type="entry name" value="DinB/YfiT-like putative metalloenzymes"/>
    <property type="match status" value="1"/>
</dbReference>
<reference evidence="3" key="2">
    <citation type="submission" date="2024-05" db="EMBL/GenBank/DDBJ databases">
        <title>Rhodohalobacter halophilus gen. nov., sp. nov., a moderately halophilic member of the family Balneolaceae.</title>
        <authorList>
            <person name="Xia J."/>
        </authorList>
    </citation>
    <scope>NUCLEOTIDE SEQUENCE</scope>
    <source>
        <strain evidence="3">WB101</strain>
    </source>
</reference>
<comment type="caution">
    <text evidence="3">The sequence shown here is derived from an EMBL/GenBank/DDBJ whole genome shotgun (WGS) entry which is preliminary data.</text>
</comment>
<name>A0ABS9K842_9BACT</name>
<sequence length="163" mass="19217">MDERQKMQHLFQFDLWCTNTLVDLVTENAPFKEQETCISLLSHIINAQKIWYRRVIKSSTENEVGIWDDHDLEILKSKARKANQKWMDFIADHEVDLNTEIHYQNSNGASFNNTVWEICNHLIIHGQHHRAQISLFLRNCDIKPPAIDYIHFARMSKSAELLN</sequence>
<gene>
    <name evidence="3" type="ORF">L6773_00510</name>
</gene>
<dbReference type="Proteomes" id="UP001165366">
    <property type="component" value="Unassembled WGS sequence"/>
</dbReference>
<dbReference type="EMBL" id="JAKLWS010000001">
    <property type="protein sequence ID" value="MCG2587026.1"/>
    <property type="molecule type" value="Genomic_DNA"/>
</dbReference>
<dbReference type="InterPro" id="IPR034660">
    <property type="entry name" value="DinB/YfiT-like"/>
</dbReference>